<dbReference type="PANTHER" id="PTHR45871:SF1">
    <property type="entry name" value="PHOSPHATIDYLINOSITOL N-ACETYLGLUCOSAMINYLTRANSFERASE SUBUNIT A"/>
    <property type="match status" value="1"/>
</dbReference>
<dbReference type="Gene3D" id="3.40.50.2000">
    <property type="entry name" value="Glycogen Phosphorylase B"/>
    <property type="match status" value="2"/>
</dbReference>
<reference evidence="1" key="1">
    <citation type="submission" date="2020-11" db="EMBL/GenBank/DDBJ databases">
        <title>Bacterial whole genome sequence for Panacibacter sp. DH6.</title>
        <authorList>
            <person name="Le V."/>
            <person name="Ko S."/>
            <person name="Ahn C.-Y."/>
            <person name="Oh H.-M."/>
        </authorList>
    </citation>
    <scope>NUCLEOTIDE SEQUENCE</scope>
    <source>
        <strain evidence="1">DH6</strain>
    </source>
</reference>
<gene>
    <name evidence="1" type="ORF">I5907_14570</name>
</gene>
<accession>A0A931E8X3</accession>
<dbReference type="SUPFAM" id="SSF53756">
    <property type="entry name" value="UDP-Glycosyltransferase/glycogen phosphorylase"/>
    <property type="match status" value="1"/>
</dbReference>
<dbReference type="AlphaFoldDB" id="A0A931E8X3"/>
<keyword evidence="2" id="KW-1185">Reference proteome</keyword>
<dbReference type="Proteomes" id="UP000628448">
    <property type="component" value="Unassembled WGS sequence"/>
</dbReference>
<organism evidence="1 2">
    <name type="scientific">Panacibacter microcysteis</name>
    <dbReference type="NCBI Taxonomy" id="2793269"/>
    <lineage>
        <taxon>Bacteria</taxon>
        <taxon>Pseudomonadati</taxon>
        <taxon>Bacteroidota</taxon>
        <taxon>Chitinophagia</taxon>
        <taxon>Chitinophagales</taxon>
        <taxon>Chitinophagaceae</taxon>
        <taxon>Panacibacter</taxon>
    </lineage>
</organism>
<protein>
    <submittedName>
        <fullName evidence="1">Glycosyltransferase</fullName>
    </submittedName>
</protein>
<evidence type="ECO:0000313" key="1">
    <source>
        <dbReference type="EMBL" id="MBG9377465.1"/>
    </source>
</evidence>
<proteinExistence type="predicted"/>
<dbReference type="Pfam" id="PF13692">
    <property type="entry name" value="Glyco_trans_1_4"/>
    <property type="match status" value="1"/>
</dbReference>
<comment type="caution">
    <text evidence="1">The sequence shown here is derived from an EMBL/GenBank/DDBJ whole genome shotgun (WGS) entry which is preliminary data.</text>
</comment>
<name>A0A931E8X3_9BACT</name>
<dbReference type="EMBL" id="JADWYR010000002">
    <property type="protein sequence ID" value="MBG9377465.1"/>
    <property type="molecule type" value="Genomic_DNA"/>
</dbReference>
<sequence length="380" mass="43717">MTIVIISMIRDSWGGSEELWYEMAKEALERKYKVIHLSYSHSILHPKMKELISKGLISYQRPAYVKTKNSYIINFYHLLVNFLKKKVDSSFQRVFKHNPDVVLYNGTCYSIANEQKLLEKLKFPTFSFFLLGHFNDERIPSLPTDELSILRFAYLKCKKVLFVSERSLQTTQRHLNLKLLNACVIRNPVNIVQKTIIPYPSLSGTIQMALVGNLILVHKGQDLVFNVLNKAQWKNRSWHLNIYGSGPDEDELKKMCERLGLEYRITFHGKVNDIRKVWEHNHLLLMPSHMEGMPLAVVEAMICGRPCVATDVGGITEWIIEEESGFISPEVSLGCIEAAMEKAWGFRESWEKMGIAAHQRAVNLYDAHPGKTLLTLLTHN</sequence>
<dbReference type="RefSeq" id="WP_196991546.1">
    <property type="nucleotide sequence ID" value="NZ_JADWYR010000002.1"/>
</dbReference>
<evidence type="ECO:0000313" key="2">
    <source>
        <dbReference type="Proteomes" id="UP000628448"/>
    </source>
</evidence>
<dbReference type="PANTHER" id="PTHR45871">
    <property type="entry name" value="N-ACETYLGLUCOSAMINYL-PHOSPHATIDYLINOSITOL BIOSYNTHETIC PROTEIN"/>
    <property type="match status" value="1"/>
</dbReference>